<proteinExistence type="inferred from homology"/>
<evidence type="ECO:0000259" key="8">
    <source>
        <dbReference type="Pfam" id="PF14748"/>
    </source>
</evidence>
<evidence type="ECO:0000256" key="4">
    <source>
        <dbReference type="HAMAP-Rule" id="MF_01925"/>
    </source>
</evidence>
<dbReference type="EC" id="1.5.1.2" evidence="4 5"/>
<dbReference type="GO" id="GO:0055129">
    <property type="term" value="P:L-proline biosynthetic process"/>
    <property type="evidence" value="ECO:0007669"/>
    <property type="project" value="UniProtKB-UniRule"/>
</dbReference>
<dbReference type="HOGENOM" id="CLU_042344_0_0_5"/>
<evidence type="ECO:0000256" key="1">
    <source>
        <dbReference type="ARBA" id="ARBA00005525"/>
    </source>
</evidence>
<dbReference type="Pfam" id="PF03807">
    <property type="entry name" value="F420_oxidored"/>
    <property type="match status" value="1"/>
</dbReference>
<keyword evidence="4" id="KW-0028">Amino-acid biosynthesis</keyword>
<comment type="catalytic activity">
    <reaction evidence="4">
        <text>L-proline + NAD(+) = (S)-1-pyrroline-5-carboxylate + NADH + 2 H(+)</text>
        <dbReference type="Rhea" id="RHEA:14105"/>
        <dbReference type="ChEBI" id="CHEBI:15378"/>
        <dbReference type="ChEBI" id="CHEBI:17388"/>
        <dbReference type="ChEBI" id="CHEBI:57540"/>
        <dbReference type="ChEBI" id="CHEBI:57945"/>
        <dbReference type="ChEBI" id="CHEBI:60039"/>
        <dbReference type="EC" id="1.5.1.2"/>
    </reaction>
</comment>
<dbReference type="EMBL" id="CP003075">
    <property type="protein sequence ID" value="AEQ50162.1"/>
    <property type="molecule type" value="Genomic_DNA"/>
</dbReference>
<evidence type="ECO:0000259" key="7">
    <source>
        <dbReference type="Pfam" id="PF03807"/>
    </source>
</evidence>
<sequence length="272" mass="28618">MMGKALYLVGAGNMGIALLERWLETGTVSHEIIVIDPTPSAHLLALQARYGFELNPERRPVADIVVIAVKPQYAKPAAARLADICNTDTLVISIMAGLLFRSLTQLVPSVMAFVRAMPNLAARHGKGLTALAASLTCSDAERKAAEALFAAAGSTVWVDEEDFDVATAIGGSGPGYLLLFVECMAQAAQRTGLEPEAAEALAEAVVIGTAALLENEKQSPADIRRAITSPGGTTQAGLNVLMEHKLDGLVARTIEAAAQRSRDLQAELSMEG</sequence>
<evidence type="ECO:0000313" key="9">
    <source>
        <dbReference type="EMBL" id="AEQ50162.1"/>
    </source>
</evidence>
<dbReference type="InterPro" id="IPR008927">
    <property type="entry name" value="6-PGluconate_DH-like_C_sf"/>
</dbReference>
<evidence type="ECO:0000256" key="3">
    <source>
        <dbReference type="ARBA" id="ARBA00023002"/>
    </source>
</evidence>
<dbReference type="PATRIC" id="fig|1082931.4.peg.115"/>
<evidence type="ECO:0000256" key="5">
    <source>
        <dbReference type="NCBIfam" id="TIGR00112"/>
    </source>
</evidence>
<comment type="catalytic activity">
    <reaction evidence="4">
        <text>L-proline + NADP(+) = (S)-1-pyrroline-5-carboxylate + NADPH + 2 H(+)</text>
        <dbReference type="Rhea" id="RHEA:14109"/>
        <dbReference type="ChEBI" id="CHEBI:15378"/>
        <dbReference type="ChEBI" id="CHEBI:17388"/>
        <dbReference type="ChEBI" id="CHEBI:57783"/>
        <dbReference type="ChEBI" id="CHEBI:58349"/>
        <dbReference type="ChEBI" id="CHEBI:60039"/>
        <dbReference type="EC" id="1.5.1.2"/>
    </reaction>
</comment>
<dbReference type="GO" id="GO:0004735">
    <property type="term" value="F:pyrroline-5-carboxylate reductase activity"/>
    <property type="evidence" value="ECO:0007669"/>
    <property type="project" value="UniProtKB-UniRule"/>
</dbReference>
<dbReference type="FunFam" id="1.10.3730.10:FF:000001">
    <property type="entry name" value="Pyrroline-5-carboxylate reductase"/>
    <property type="match status" value="1"/>
</dbReference>
<dbReference type="SUPFAM" id="SSF51735">
    <property type="entry name" value="NAD(P)-binding Rossmann-fold domains"/>
    <property type="match status" value="1"/>
</dbReference>
<protein>
    <recommendedName>
        <fullName evidence="4 5">Pyrroline-5-carboxylate reductase</fullName>
        <shortName evidence="4">P5C reductase</shortName>
        <shortName evidence="4">P5CR</shortName>
        <ecNumber evidence="4 5">1.5.1.2</ecNumber>
    </recommendedName>
    <alternativeName>
        <fullName evidence="4">PCA reductase</fullName>
    </alternativeName>
</protein>
<comment type="function">
    <text evidence="4">Catalyzes the reduction of 1-pyrroline-5-carboxylate (PCA) to L-proline.</text>
</comment>
<comment type="pathway">
    <text evidence="4">Amino-acid biosynthesis; L-proline biosynthesis; L-proline from L-glutamate 5-semialdehyde: step 1/1.</text>
</comment>
<evidence type="ECO:0000256" key="2">
    <source>
        <dbReference type="ARBA" id="ARBA00022857"/>
    </source>
</evidence>
<dbReference type="SUPFAM" id="SSF48179">
    <property type="entry name" value="6-phosphogluconate dehydrogenase C-terminal domain-like"/>
    <property type="match status" value="1"/>
</dbReference>
<feature type="domain" description="Pyrroline-5-carboxylate reductase dimerisation" evidence="8">
    <location>
        <begin position="160"/>
        <end position="264"/>
    </location>
</feature>
<dbReference type="Pfam" id="PF14748">
    <property type="entry name" value="P5CR_dimer"/>
    <property type="match status" value="1"/>
</dbReference>
<dbReference type="PIRSF" id="PIRSF000193">
    <property type="entry name" value="Pyrrol-5-carb_rd"/>
    <property type="match status" value="1"/>
</dbReference>
<evidence type="ECO:0000256" key="6">
    <source>
        <dbReference type="PIRSR" id="PIRSR000193-1"/>
    </source>
</evidence>
<dbReference type="InterPro" id="IPR029036">
    <property type="entry name" value="P5CR_dimer"/>
</dbReference>
<keyword evidence="4" id="KW-0963">Cytoplasm</keyword>
<gene>
    <name evidence="4" type="primary">proC</name>
    <name evidence="9" type="ordered locus">KKY_115</name>
</gene>
<dbReference type="Gene3D" id="3.40.50.720">
    <property type="entry name" value="NAD(P)-binding Rossmann-like Domain"/>
    <property type="match status" value="1"/>
</dbReference>
<dbReference type="InterPro" id="IPR028939">
    <property type="entry name" value="P5C_Rdtase_cat_N"/>
</dbReference>
<dbReference type="Proteomes" id="UP000008850">
    <property type="component" value="Chromosome"/>
</dbReference>
<dbReference type="PANTHER" id="PTHR11645">
    <property type="entry name" value="PYRROLINE-5-CARBOXYLATE REDUCTASE"/>
    <property type="match status" value="1"/>
</dbReference>
<dbReference type="InterPro" id="IPR000304">
    <property type="entry name" value="Pyrroline-COOH_reductase"/>
</dbReference>
<accession>G4R6F7</accession>
<dbReference type="KEGG" id="phl:KKY_115"/>
<reference evidence="9 10" key="1">
    <citation type="journal article" date="2012" name="J. Bacteriol.">
        <title>Complete genome sequence of Pelagibacterium halotolerans B2T.</title>
        <authorList>
            <person name="Huo Y.Y."/>
            <person name="Cheng H."/>
            <person name="Han X.F."/>
            <person name="Jiang X.W."/>
            <person name="Sun C."/>
            <person name="Zhang X.Q."/>
            <person name="Zhu X.F."/>
            <person name="Liu Y.F."/>
            <person name="Li P.F."/>
            <person name="Ni P.X."/>
            <person name="Wu M."/>
        </authorList>
    </citation>
    <scope>NUCLEOTIDE SEQUENCE [LARGE SCALE GENOMIC DNA]</scope>
    <source>
        <strain evidence="10">DSM 22347 / JCM 15775 / CGMCC 1.7692 / B2</strain>
    </source>
</reference>
<dbReference type="UniPathway" id="UPA00098">
    <property type="reaction ID" value="UER00361"/>
</dbReference>
<dbReference type="PANTHER" id="PTHR11645:SF0">
    <property type="entry name" value="PYRROLINE-5-CARBOXYLATE REDUCTASE 3"/>
    <property type="match status" value="1"/>
</dbReference>
<keyword evidence="3 4" id="KW-0560">Oxidoreductase</keyword>
<dbReference type="NCBIfam" id="TIGR00112">
    <property type="entry name" value="proC"/>
    <property type="match status" value="1"/>
</dbReference>
<name>G4R6F7_PELHB</name>
<keyword evidence="4" id="KW-0641">Proline biosynthesis</keyword>
<comment type="similarity">
    <text evidence="1 4">Belongs to the pyrroline-5-carboxylate reductase family.</text>
</comment>
<dbReference type="AlphaFoldDB" id="G4R6F7"/>
<organism evidence="9 10">
    <name type="scientific">Pelagibacterium halotolerans (strain DSM 22347 / JCM 15775 / CGMCC 1.7692 / B2)</name>
    <dbReference type="NCBI Taxonomy" id="1082931"/>
    <lineage>
        <taxon>Bacteria</taxon>
        <taxon>Pseudomonadati</taxon>
        <taxon>Pseudomonadota</taxon>
        <taxon>Alphaproteobacteria</taxon>
        <taxon>Hyphomicrobiales</taxon>
        <taxon>Devosiaceae</taxon>
        <taxon>Pelagibacterium</taxon>
    </lineage>
</organism>
<dbReference type="eggNOG" id="COG0345">
    <property type="taxonomic scope" value="Bacteria"/>
</dbReference>
<dbReference type="HAMAP" id="MF_01925">
    <property type="entry name" value="P5C_reductase"/>
    <property type="match status" value="1"/>
</dbReference>
<evidence type="ECO:0000313" key="10">
    <source>
        <dbReference type="Proteomes" id="UP000008850"/>
    </source>
</evidence>
<comment type="subcellular location">
    <subcellularLocation>
        <location evidence="4">Cytoplasm</location>
    </subcellularLocation>
</comment>
<feature type="domain" description="Pyrroline-5-carboxylate reductase catalytic N-terminal" evidence="7">
    <location>
        <begin position="8"/>
        <end position="97"/>
    </location>
</feature>
<dbReference type="InterPro" id="IPR036291">
    <property type="entry name" value="NAD(P)-bd_dom_sf"/>
</dbReference>
<dbReference type="STRING" id="1082931.KKY_115"/>
<dbReference type="GO" id="GO:0005737">
    <property type="term" value="C:cytoplasm"/>
    <property type="evidence" value="ECO:0007669"/>
    <property type="project" value="UniProtKB-SubCell"/>
</dbReference>
<keyword evidence="2 4" id="KW-0521">NADP</keyword>
<feature type="binding site" evidence="6">
    <location>
        <begin position="68"/>
        <end position="71"/>
    </location>
    <ligand>
        <name>NADP(+)</name>
        <dbReference type="ChEBI" id="CHEBI:58349"/>
    </ligand>
</feature>
<keyword evidence="10" id="KW-1185">Reference proteome</keyword>
<dbReference type="Gene3D" id="1.10.3730.10">
    <property type="entry name" value="ProC C-terminal domain-like"/>
    <property type="match status" value="1"/>
</dbReference>